<dbReference type="InterPro" id="IPR035977">
    <property type="entry name" value="Ribosomal_bL36_sp"/>
</dbReference>
<protein>
    <recommendedName>
        <fullName evidence="4">Ribosomal protein</fullName>
    </recommendedName>
</protein>
<sequence>MLAKYASKYAIRSWAAAYKSPLHASQRQLSTTTSISAVTKRRQQPIANAFRNLNIVSALKTQLVARQQIRGMKVRSSVKKLCEGCKSVRRKGGKYVYIICSKNPKHKQRQG</sequence>
<dbReference type="GO" id="GO:0005840">
    <property type="term" value="C:ribosome"/>
    <property type="evidence" value="ECO:0007669"/>
    <property type="project" value="UniProtKB-KW"/>
</dbReference>
<dbReference type="OrthoDB" id="10265903at2759"/>
<dbReference type="NCBIfam" id="TIGR01022">
    <property type="entry name" value="rpmJ_bact"/>
    <property type="match status" value="1"/>
</dbReference>
<comment type="caution">
    <text evidence="5">The sequence shown here is derived from an EMBL/GenBank/DDBJ whole genome shotgun (WGS) entry which is preliminary data.</text>
</comment>
<dbReference type="Proteomes" id="UP000073492">
    <property type="component" value="Unassembled WGS sequence"/>
</dbReference>
<evidence type="ECO:0000313" key="5">
    <source>
        <dbReference type="EMBL" id="KXT11473.1"/>
    </source>
</evidence>
<reference evidence="5 6" key="1">
    <citation type="submission" date="2015-07" db="EMBL/GenBank/DDBJ databases">
        <title>Comparative genomics of the Sigatoka disease complex on banana suggests a link between parallel evolutionary changes in Pseudocercospora fijiensis and Pseudocercospora eumusae and increased virulence on the banana host.</title>
        <authorList>
            <person name="Chang T.-C."/>
            <person name="Salvucci A."/>
            <person name="Crous P.W."/>
            <person name="Stergiopoulos I."/>
        </authorList>
    </citation>
    <scope>NUCLEOTIDE SEQUENCE [LARGE SCALE GENOMIC DNA]</scope>
    <source>
        <strain evidence="5 6">CBS 116634</strain>
    </source>
</reference>
<dbReference type="AlphaFoldDB" id="A0A139I9S4"/>
<organism evidence="5 6">
    <name type="scientific">Pseudocercospora musae</name>
    <dbReference type="NCBI Taxonomy" id="113226"/>
    <lineage>
        <taxon>Eukaryota</taxon>
        <taxon>Fungi</taxon>
        <taxon>Dikarya</taxon>
        <taxon>Ascomycota</taxon>
        <taxon>Pezizomycotina</taxon>
        <taxon>Dothideomycetes</taxon>
        <taxon>Dothideomycetidae</taxon>
        <taxon>Mycosphaerellales</taxon>
        <taxon>Mycosphaerellaceae</taxon>
        <taxon>Pseudocercospora</taxon>
    </lineage>
</organism>
<gene>
    <name evidence="5" type="ORF">AC579_2407</name>
</gene>
<dbReference type="SUPFAM" id="SSF57840">
    <property type="entry name" value="Ribosomal protein L36"/>
    <property type="match status" value="1"/>
</dbReference>
<dbReference type="PANTHER" id="PTHR18804:SF16">
    <property type="entry name" value="RIBOSOMAL PROTEIN"/>
    <property type="match status" value="1"/>
</dbReference>
<dbReference type="HAMAP" id="MF_00251">
    <property type="entry name" value="Ribosomal_bL36"/>
    <property type="match status" value="1"/>
</dbReference>
<dbReference type="InterPro" id="IPR052010">
    <property type="entry name" value="Ribosomal_LSU_bL36"/>
</dbReference>
<proteinExistence type="inferred from homology"/>
<dbReference type="GO" id="GO:1990904">
    <property type="term" value="C:ribonucleoprotein complex"/>
    <property type="evidence" value="ECO:0007669"/>
    <property type="project" value="UniProtKB-KW"/>
</dbReference>
<keyword evidence="3 4" id="KW-0687">Ribonucleoprotein</keyword>
<keyword evidence="6" id="KW-1185">Reference proteome</keyword>
<evidence type="ECO:0000256" key="2">
    <source>
        <dbReference type="ARBA" id="ARBA00022980"/>
    </source>
</evidence>
<dbReference type="InterPro" id="IPR000473">
    <property type="entry name" value="Ribosomal_bL36"/>
</dbReference>
<evidence type="ECO:0000256" key="3">
    <source>
        <dbReference type="ARBA" id="ARBA00023274"/>
    </source>
</evidence>
<dbReference type="EMBL" id="LFZO01000197">
    <property type="protein sequence ID" value="KXT11473.1"/>
    <property type="molecule type" value="Genomic_DNA"/>
</dbReference>
<dbReference type="GO" id="GO:0003735">
    <property type="term" value="F:structural constituent of ribosome"/>
    <property type="evidence" value="ECO:0007669"/>
    <property type="project" value="InterPro"/>
</dbReference>
<keyword evidence="2 4" id="KW-0689">Ribosomal protein</keyword>
<dbReference type="STRING" id="113226.A0A139I9S4"/>
<evidence type="ECO:0000256" key="4">
    <source>
        <dbReference type="RuleBase" id="RU000570"/>
    </source>
</evidence>
<accession>A0A139I9S4</accession>
<name>A0A139I9S4_9PEZI</name>
<dbReference type="PANTHER" id="PTHR18804">
    <property type="entry name" value="RIBOSOMAL PROTEIN"/>
    <property type="match status" value="1"/>
</dbReference>
<comment type="similarity">
    <text evidence="1 4">Belongs to the bacterial ribosomal protein bL36 family.</text>
</comment>
<evidence type="ECO:0000313" key="6">
    <source>
        <dbReference type="Proteomes" id="UP000073492"/>
    </source>
</evidence>
<evidence type="ECO:0000256" key="1">
    <source>
        <dbReference type="ARBA" id="ARBA00007645"/>
    </source>
</evidence>
<dbReference type="Pfam" id="PF00444">
    <property type="entry name" value="Ribosomal_L36"/>
    <property type="match status" value="1"/>
</dbReference>
<dbReference type="GO" id="GO:0006412">
    <property type="term" value="P:translation"/>
    <property type="evidence" value="ECO:0007669"/>
    <property type="project" value="InterPro"/>
</dbReference>